<evidence type="ECO:0000259" key="3">
    <source>
        <dbReference type="PROSITE" id="PS51186"/>
    </source>
</evidence>
<keyword evidence="2" id="KW-0012">Acyltransferase</keyword>
<evidence type="ECO:0000256" key="1">
    <source>
        <dbReference type="ARBA" id="ARBA00022679"/>
    </source>
</evidence>
<accession>A0A1Q9ACR3</accession>
<dbReference type="InterPro" id="IPR016181">
    <property type="entry name" value="Acyl_CoA_acyltransferase"/>
</dbReference>
<comment type="caution">
    <text evidence="4">The sequence shown here is derived from an EMBL/GenBank/DDBJ whole genome shotgun (WGS) entry which is preliminary data.</text>
</comment>
<dbReference type="Pfam" id="PF00583">
    <property type="entry name" value="Acetyltransf_1"/>
    <property type="match status" value="1"/>
</dbReference>
<evidence type="ECO:0000256" key="2">
    <source>
        <dbReference type="ARBA" id="ARBA00023315"/>
    </source>
</evidence>
<name>A0A1Q9ACR3_9HYPH</name>
<dbReference type="STRING" id="1672749.BJF92_14605"/>
<proteinExistence type="predicted"/>
<dbReference type="Gene3D" id="3.40.630.30">
    <property type="match status" value="1"/>
</dbReference>
<feature type="domain" description="N-acetyltransferase" evidence="3">
    <location>
        <begin position="8"/>
        <end position="166"/>
    </location>
</feature>
<dbReference type="PROSITE" id="PS51186">
    <property type="entry name" value="GNAT"/>
    <property type="match status" value="1"/>
</dbReference>
<sequence>MDGVGGGIDLVRIDSGFTRHDALLALIRAAFASMDGVIDPPSSAHRLTVENLAQKVRDEIGLVALDRGAGDALIGCAFLRPEPDALYIGKLAIAPEVQGRGIGRALLLRAEAIARETGLRRLRLETRIELVRNHQTFAAWGFVRTAENAHPGYDRVTSVEMSKVLD</sequence>
<dbReference type="RefSeq" id="WP_075637189.1">
    <property type="nucleotide sequence ID" value="NZ_MKIO01000047.1"/>
</dbReference>
<dbReference type="EMBL" id="MKIO01000047">
    <property type="protein sequence ID" value="OLP52642.1"/>
    <property type="molecule type" value="Genomic_DNA"/>
</dbReference>
<dbReference type="PANTHER" id="PTHR43877">
    <property type="entry name" value="AMINOALKYLPHOSPHONATE N-ACETYLTRANSFERASE-RELATED-RELATED"/>
    <property type="match status" value="1"/>
</dbReference>
<dbReference type="AlphaFoldDB" id="A0A1Q9ACR3"/>
<dbReference type="SUPFAM" id="SSF55729">
    <property type="entry name" value="Acyl-CoA N-acyltransferases (Nat)"/>
    <property type="match status" value="1"/>
</dbReference>
<dbReference type="InterPro" id="IPR050832">
    <property type="entry name" value="Bact_Acetyltransf"/>
</dbReference>
<dbReference type="Proteomes" id="UP000186143">
    <property type="component" value="Unassembled WGS sequence"/>
</dbReference>
<reference evidence="4 5" key="1">
    <citation type="submission" date="2016-09" db="EMBL/GenBank/DDBJ databases">
        <title>Rhizobium sp. nov., a novel species isolated from the rice rhizosphere.</title>
        <authorList>
            <person name="Zhao J."/>
            <person name="Zhang X."/>
        </authorList>
    </citation>
    <scope>NUCLEOTIDE SEQUENCE [LARGE SCALE GENOMIC DNA]</scope>
    <source>
        <strain evidence="4 5">MH17</strain>
    </source>
</reference>
<dbReference type="InterPro" id="IPR000182">
    <property type="entry name" value="GNAT_dom"/>
</dbReference>
<keyword evidence="1 4" id="KW-0808">Transferase</keyword>
<dbReference type="PANTHER" id="PTHR43877:SF2">
    <property type="entry name" value="AMINOALKYLPHOSPHONATE N-ACETYLTRANSFERASE-RELATED"/>
    <property type="match status" value="1"/>
</dbReference>
<gene>
    <name evidence="4" type="ORF">BJF92_14605</name>
</gene>
<evidence type="ECO:0000313" key="5">
    <source>
        <dbReference type="Proteomes" id="UP000186143"/>
    </source>
</evidence>
<dbReference type="CDD" id="cd04301">
    <property type="entry name" value="NAT_SF"/>
    <property type="match status" value="1"/>
</dbReference>
<protein>
    <submittedName>
        <fullName evidence="4">GNAT family N-acetyltransferase</fullName>
    </submittedName>
</protein>
<dbReference type="GO" id="GO:0016747">
    <property type="term" value="F:acyltransferase activity, transferring groups other than amino-acyl groups"/>
    <property type="evidence" value="ECO:0007669"/>
    <property type="project" value="InterPro"/>
</dbReference>
<organism evidence="4 5">
    <name type="scientific">Xaviernesmea rhizosphaerae</name>
    <dbReference type="NCBI Taxonomy" id="1672749"/>
    <lineage>
        <taxon>Bacteria</taxon>
        <taxon>Pseudomonadati</taxon>
        <taxon>Pseudomonadota</taxon>
        <taxon>Alphaproteobacteria</taxon>
        <taxon>Hyphomicrobiales</taxon>
        <taxon>Rhizobiaceae</taxon>
        <taxon>Rhizobium/Agrobacterium group</taxon>
        <taxon>Xaviernesmea</taxon>
    </lineage>
</organism>
<dbReference type="OrthoDB" id="9789603at2"/>
<evidence type="ECO:0000313" key="4">
    <source>
        <dbReference type="EMBL" id="OLP52642.1"/>
    </source>
</evidence>